<evidence type="ECO:0000313" key="4">
    <source>
        <dbReference type="Proteomes" id="UP000695802"/>
    </source>
</evidence>
<organism evidence="3 4">
    <name type="scientific">Xanthomonas bonasiae</name>
    <dbReference type="NCBI Taxonomy" id="2810351"/>
    <lineage>
        <taxon>Bacteria</taxon>
        <taxon>Pseudomonadati</taxon>
        <taxon>Pseudomonadota</taxon>
        <taxon>Gammaproteobacteria</taxon>
        <taxon>Lysobacterales</taxon>
        <taxon>Lysobacteraceae</taxon>
        <taxon>Xanthomonas</taxon>
    </lineage>
</organism>
<dbReference type="SUPFAM" id="SSF56672">
    <property type="entry name" value="DNA/RNA polymerases"/>
    <property type="match status" value="1"/>
</dbReference>
<protein>
    <submittedName>
        <fullName evidence="3">DNA polymerase Y family protein</fullName>
    </submittedName>
</protein>
<dbReference type="Proteomes" id="UP000695802">
    <property type="component" value="Unassembled WGS sequence"/>
</dbReference>
<dbReference type="Pfam" id="PF00817">
    <property type="entry name" value="IMS"/>
    <property type="match status" value="1"/>
</dbReference>
<proteinExistence type="predicted"/>
<accession>A0ABS3B494</accession>
<dbReference type="PANTHER" id="PTHR35369">
    <property type="entry name" value="BLR3025 PROTEIN-RELATED"/>
    <property type="match status" value="1"/>
</dbReference>
<keyword evidence="4" id="KW-1185">Reference proteome</keyword>
<keyword evidence="1" id="KW-0227">DNA damage</keyword>
<comment type="caution">
    <text evidence="3">The sequence shown here is derived from an EMBL/GenBank/DDBJ whole genome shotgun (WGS) entry which is preliminary data.</text>
</comment>
<feature type="domain" description="UmuC" evidence="2">
    <location>
        <begin position="25"/>
        <end position="150"/>
    </location>
</feature>
<dbReference type="InterPro" id="IPR050356">
    <property type="entry name" value="SulA_CellDiv_inhibitor"/>
</dbReference>
<evidence type="ECO:0000313" key="3">
    <source>
        <dbReference type="EMBL" id="MBN6103031.1"/>
    </source>
</evidence>
<sequence>MRWACILLPQLALDTVLRRWPSPDQPLALLAGPPQRRTLKAVNAAARARGLQPGQSLATAQALCDRFATALHDAEESRRCQQFLAAWAYRFSSLVSTDYPGALLLEIEASLGLFGPWPRFEARLREELTALGFRHRIVVAPHPLAARVLANAHDGIALLDNAALHAALGQLPIARAGLEPGLADAFARMGLRTLRQLFALPRSGLARRYPPTLLQHLDALRGQAPLPLQYYLPPDRFDARLELGYAVESSQALLFPLRRLTADLAAFLAGRDGGVQRFQLHLEHEGLDDSVVPVGLLAAERDAAMLFELARGRLQHASVPAPVQAMRLRADELPPFVPAARELFDDRAQQALPWEQLRERLRARLGDDAVHGLRAHADHRPEWAWRAESGKPAQAGKTNQPSAPRAAAFTTLPRPGWLLTRPIPLRERNPERLAGPERIESGWWDDGDIRRDYYIVRTRQGQRAWVFAPADAPDALMLHGWFA</sequence>
<dbReference type="EMBL" id="JAFIWB010000013">
    <property type="protein sequence ID" value="MBN6103031.1"/>
    <property type="molecule type" value="Genomic_DNA"/>
</dbReference>
<evidence type="ECO:0000259" key="2">
    <source>
        <dbReference type="Pfam" id="PF00817"/>
    </source>
</evidence>
<dbReference type="CDD" id="cd03468">
    <property type="entry name" value="PolY_like"/>
    <property type="match status" value="1"/>
</dbReference>
<reference evidence="3 4" key="1">
    <citation type="submission" date="2021-02" db="EMBL/GenBank/DDBJ databases">
        <title>Taxonomically Unique Crown Gall-Associated Xanthomonas Stains Have Deficiency in Virulence Repertories.</title>
        <authorList>
            <person name="Mafakheri H."/>
            <person name="Taghavi S.M."/>
            <person name="Dimkic I."/>
            <person name="Nemanja K."/>
            <person name="Osdaghi E."/>
        </authorList>
    </citation>
    <scope>NUCLEOTIDE SEQUENCE [LARGE SCALE GENOMIC DNA]</scope>
    <source>
        <strain evidence="3 4">FX4</strain>
    </source>
</reference>
<name>A0ABS3B494_9XANT</name>
<dbReference type="InterPro" id="IPR043502">
    <property type="entry name" value="DNA/RNA_pol_sf"/>
</dbReference>
<dbReference type="PANTHER" id="PTHR35369:SF2">
    <property type="entry name" value="BLR3025 PROTEIN"/>
    <property type="match status" value="1"/>
</dbReference>
<gene>
    <name evidence="3" type="ORF">JR064_12725</name>
</gene>
<dbReference type="InterPro" id="IPR001126">
    <property type="entry name" value="UmuC"/>
</dbReference>
<dbReference type="RefSeq" id="WP_206229938.1">
    <property type="nucleotide sequence ID" value="NZ_JAFIWB010000013.1"/>
</dbReference>
<evidence type="ECO:0000256" key="1">
    <source>
        <dbReference type="ARBA" id="ARBA00022763"/>
    </source>
</evidence>